<dbReference type="Proteomes" id="UP000588369">
    <property type="component" value="Unassembled WGS sequence"/>
</dbReference>
<reference evidence="2 3" key="1">
    <citation type="submission" date="2020-04" db="EMBL/GenBank/DDBJ databases">
        <authorList>
            <person name="Hitch T.C.A."/>
            <person name="Wylensek D."/>
            <person name="Clavel T."/>
        </authorList>
    </citation>
    <scope>NUCLEOTIDE SEQUENCE [LARGE SCALE GENOMIC DNA]</scope>
    <source>
        <strain evidence="2 3">BSM-130-P53-3C</strain>
    </source>
</reference>
<proteinExistence type="predicted"/>
<evidence type="ECO:0000256" key="1">
    <source>
        <dbReference type="SAM" id="Phobius"/>
    </source>
</evidence>
<sequence length="61" mass="6360">MKTLVWLVTATMGVIMTGWGGLWALAAARDGVISVLHIVALLVGVALLAVAGLLDDKEDRS</sequence>
<evidence type="ECO:0000313" key="3">
    <source>
        <dbReference type="Proteomes" id="UP000588369"/>
    </source>
</evidence>
<gene>
    <name evidence="2" type="ORF">HF844_03450</name>
</gene>
<keyword evidence="1" id="KW-1133">Transmembrane helix</keyword>
<evidence type="ECO:0000313" key="2">
    <source>
        <dbReference type="EMBL" id="NME61860.1"/>
    </source>
</evidence>
<name>A0A7X9RMJ0_9BIFI</name>
<accession>A0A7X9RMJ0</accession>
<dbReference type="AlphaFoldDB" id="A0A7X9RMJ0"/>
<keyword evidence="1" id="KW-0472">Membrane</keyword>
<dbReference type="EMBL" id="JABAGI010000003">
    <property type="protein sequence ID" value="NME61860.1"/>
    <property type="molecule type" value="Genomic_DNA"/>
</dbReference>
<dbReference type="RefSeq" id="WP_168983961.1">
    <property type="nucleotide sequence ID" value="NZ_JABAGI010000003.1"/>
</dbReference>
<comment type="caution">
    <text evidence="2">The sequence shown here is derived from an EMBL/GenBank/DDBJ whole genome shotgun (WGS) entry which is preliminary data.</text>
</comment>
<feature type="transmembrane region" description="Helical" evidence="1">
    <location>
        <begin position="34"/>
        <end position="54"/>
    </location>
</feature>
<keyword evidence="1" id="KW-0812">Transmembrane</keyword>
<organism evidence="2 3">
    <name type="scientific">Bifidobacterium thermophilum</name>
    <dbReference type="NCBI Taxonomy" id="33905"/>
    <lineage>
        <taxon>Bacteria</taxon>
        <taxon>Bacillati</taxon>
        <taxon>Actinomycetota</taxon>
        <taxon>Actinomycetes</taxon>
        <taxon>Bifidobacteriales</taxon>
        <taxon>Bifidobacteriaceae</taxon>
        <taxon>Bifidobacterium</taxon>
    </lineage>
</organism>
<protein>
    <submittedName>
        <fullName evidence="2">Uncharacterized protein</fullName>
    </submittedName>
</protein>